<evidence type="ECO:0000313" key="2">
    <source>
        <dbReference type="Proteomes" id="UP000594262"/>
    </source>
</evidence>
<dbReference type="Proteomes" id="UP000594262">
    <property type="component" value="Unplaced"/>
</dbReference>
<evidence type="ECO:0000313" key="1">
    <source>
        <dbReference type="EnsemblMetazoa" id="CLYHEMP025920.1"/>
    </source>
</evidence>
<protein>
    <submittedName>
        <fullName evidence="1">Uncharacterized protein</fullName>
    </submittedName>
</protein>
<sequence length="205" mass="23047">MQVRKTSKNVEFSLGLDSTNFENVVEPELFGKGGVDDESNSRGVSENFIGVENDLSSIGANEDSNPYNKESYFDETAVETIHSFLLELREKYFVTTEATCFISEKLSHILSIDRKRHGEAIKSSLSRNIANFKLDHETKMILQCESEYAIAFNKFKGAKALSQFTENKPQYVEPIEITLGNNSKGGIDTYQYVPILSTLSVLLKH</sequence>
<keyword evidence="2" id="KW-1185">Reference proteome</keyword>
<organism evidence="1 2">
    <name type="scientific">Clytia hemisphaerica</name>
    <dbReference type="NCBI Taxonomy" id="252671"/>
    <lineage>
        <taxon>Eukaryota</taxon>
        <taxon>Metazoa</taxon>
        <taxon>Cnidaria</taxon>
        <taxon>Hydrozoa</taxon>
        <taxon>Hydroidolina</taxon>
        <taxon>Leptothecata</taxon>
        <taxon>Obeliida</taxon>
        <taxon>Clytiidae</taxon>
        <taxon>Clytia</taxon>
    </lineage>
</organism>
<dbReference type="EnsemblMetazoa" id="CLYHEMT025920.1">
    <property type="protein sequence ID" value="CLYHEMP025920.1"/>
    <property type="gene ID" value="CLYHEMG025920"/>
</dbReference>
<proteinExistence type="predicted"/>
<name>A0A7M6DS12_9CNID</name>
<reference evidence="1" key="1">
    <citation type="submission" date="2021-01" db="UniProtKB">
        <authorList>
            <consortium name="EnsemblMetazoa"/>
        </authorList>
    </citation>
    <scope>IDENTIFICATION</scope>
</reference>
<dbReference type="AlphaFoldDB" id="A0A7M6DS12"/>
<accession>A0A7M6DS12</accession>